<dbReference type="Gene3D" id="1.20.58.220">
    <property type="entry name" value="Phosphate transport system protein phou homolog 2, domain 2"/>
    <property type="match status" value="2"/>
</dbReference>
<dbReference type="PANTHER" id="PTHR42930">
    <property type="entry name" value="PHOSPHATE-SPECIFIC TRANSPORT SYSTEM ACCESSORY PROTEIN PHOU"/>
    <property type="match status" value="1"/>
</dbReference>
<dbReference type="InterPro" id="IPR026022">
    <property type="entry name" value="PhoU_dom"/>
</dbReference>
<dbReference type="PIRSF" id="PIRSF003107">
    <property type="entry name" value="PhoU"/>
    <property type="match status" value="1"/>
</dbReference>
<dbReference type="PANTHER" id="PTHR42930:SF3">
    <property type="entry name" value="PHOSPHATE-SPECIFIC TRANSPORT SYSTEM ACCESSORY PROTEIN PHOU"/>
    <property type="match status" value="1"/>
</dbReference>
<comment type="caution">
    <text evidence="10">The sequence shown here is derived from an EMBL/GenBank/DDBJ whole genome shotgun (WGS) entry which is preliminary data.</text>
</comment>
<dbReference type="AlphaFoldDB" id="A0A845V2U2"/>
<evidence type="ECO:0000256" key="5">
    <source>
        <dbReference type="ARBA" id="ARBA00022490"/>
    </source>
</evidence>
<evidence type="ECO:0000313" key="11">
    <source>
        <dbReference type="Proteomes" id="UP000484885"/>
    </source>
</evidence>
<reference evidence="10 11" key="1">
    <citation type="submission" date="2020-02" db="EMBL/GenBank/DDBJ databases">
        <authorList>
            <person name="Zhang X.-Y."/>
        </authorList>
    </citation>
    <scope>NUCLEOTIDE SEQUENCE [LARGE SCALE GENOMIC DNA]</scope>
    <source>
        <strain evidence="10 11">C33</strain>
    </source>
</reference>
<comment type="similarity">
    <text evidence="2 8">Belongs to the PhoU family.</text>
</comment>
<keyword evidence="5 8" id="KW-0963">Cytoplasm</keyword>
<dbReference type="InterPro" id="IPR028366">
    <property type="entry name" value="PhoU"/>
</dbReference>
<evidence type="ECO:0000256" key="6">
    <source>
        <dbReference type="ARBA" id="ARBA00022592"/>
    </source>
</evidence>
<feature type="domain" description="PhoU" evidence="9">
    <location>
        <begin position="129"/>
        <end position="213"/>
    </location>
</feature>
<dbReference type="GO" id="GO:0006817">
    <property type="term" value="P:phosphate ion transport"/>
    <property type="evidence" value="ECO:0007669"/>
    <property type="project" value="UniProtKB-KW"/>
</dbReference>
<keyword evidence="6 8" id="KW-0592">Phosphate transport</keyword>
<evidence type="ECO:0000256" key="1">
    <source>
        <dbReference type="ARBA" id="ARBA00004496"/>
    </source>
</evidence>
<evidence type="ECO:0000256" key="2">
    <source>
        <dbReference type="ARBA" id="ARBA00008107"/>
    </source>
</evidence>
<feature type="domain" description="PhoU" evidence="9">
    <location>
        <begin position="25"/>
        <end position="111"/>
    </location>
</feature>
<accession>A0A845V2U2</accession>
<organism evidence="10 11">
    <name type="scientific">Wenzhouxiangella limi</name>
    <dbReference type="NCBI Taxonomy" id="2707351"/>
    <lineage>
        <taxon>Bacteria</taxon>
        <taxon>Pseudomonadati</taxon>
        <taxon>Pseudomonadota</taxon>
        <taxon>Gammaproteobacteria</taxon>
        <taxon>Chromatiales</taxon>
        <taxon>Wenzhouxiangellaceae</taxon>
        <taxon>Wenzhouxiangella</taxon>
    </lineage>
</organism>
<dbReference type="EMBL" id="JAAGSC010000044">
    <property type="protein sequence ID" value="NDY96932.1"/>
    <property type="molecule type" value="Genomic_DNA"/>
</dbReference>
<dbReference type="GO" id="GO:0005737">
    <property type="term" value="C:cytoplasm"/>
    <property type="evidence" value="ECO:0007669"/>
    <property type="project" value="UniProtKB-SubCell"/>
</dbReference>
<evidence type="ECO:0000313" key="10">
    <source>
        <dbReference type="EMBL" id="NDY96932.1"/>
    </source>
</evidence>
<evidence type="ECO:0000256" key="7">
    <source>
        <dbReference type="ARBA" id="ARBA00056181"/>
    </source>
</evidence>
<name>A0A845V2U2_9GAMM</name>
<evidence type="ECO:0000259" key="9">
    <source>
        <dbReference type="Pfam" id="PF01895"/>
    </source>
</evidence>
<dbReference type="RefSeq" id="WP_164212313.1">
    <property type="nucleotide sequence ID" value="NZ_JAAGSC010000044.1"/>
</dbReference>
<comment type="function">
    <text evidence="7 8">Plays a role in the regulation of phosphate uptake.</text>
</comment>
<dbReference type="Pfam" id="PF01895">
    <property type="entry name" value="PhoU"/>
    <property type="match status" value="2"/>
</dbReference>
<dbReference type="Proteomes" id="UP000484885">
    <property type="component" value="Unassembled WGS sequence"/>
</dbReference>
<protein>
    <recommendedName>
        <fullName evidence="8">Phosphate-specific transport system accessory protein PhoU</fullName>
    </recommendedName>
</protein>
<proteinExistence type="inferred from homology"/>
<dbReference type="NCBIfam" id="TIGR02135">
    <property type="entry name" value="phoU_full"/>
    <property type="match status" value="1"/>
</dbReference>
<keyword evidence="4 8" id="KW-0813">Transport</keyword>
<dbReference type="SUPFAM" id="SSF109755">
    <property type="entry name" value="PhoU-like"/>
    <property type="match status" value="1"/>
</dbReference>
<evidence type="ECO:0000256" key="4">
    <source>
        <dbReference type="ARBA" id="ARBA00022448"/>
    </source>
</evidence>
<dbReference type="GO" id="GO:0045936">
    <property type="term" value="P:negative regulation of phosphate metabolic process"/>
    <property type="evidence" value="ECO:0007669"/>
    <property type="project" value="InterPro"/>
</dbReference>
<evidence type="ECO:0000256" key="8">
    <source>
        <dbReference type="PIRNR" id="PIRNR003107"/>
    </source>
</evidence>
<comment type="subunit">
    <text evidence="3 8">Homodimer.</text>
</comment>
<keyword evidence="11" id="KW-1185">Reference proteome</keyword>
<dbReference type="InterPro" id="IPR038078">
    <property type="entry name" value="PhoU-like_sf"/>
</dbReference>
<dbReference type="FunFam" id="1.20.58.220:FF:000004">
    <property type="entry name" value="Phosphate-specific transport system accessory protein PhoU"/>
    <property type="match status" value="1"/>
</dbReference>
<evidence type="ECO:0000256" key="3">
    <source>
        <dbReference type="ARBA" id="ARBA00011738"/>
    </source>
</evidence>
<sequence>MEKYFDQHISRRFNEELEALRSHVMKMAGTTEEMLADAIAALVEGDTEKAEAVIAADDQVNLMEKRIDEEAMQILARRQPTASDLRLVMAIVKTVNDLERIGDEAEKIARVAIVLTESERPRNNYYELENMAGHVRTMLRDALDGFVRMVPEVAVSLFRADKKVDDEYEAILRQYYTYLAEEPRKTSRILNAIWIARSLERIGDHAKNIGEYIYYLVEGRDVRHMPSDEKEQALLDDGKD</sequence>
<gene>
    <name evidence="10" type="primary">phoU</name>
    <name evidence="10" type="ORF">G3I74_14460</name>
</gene>
<comment type="subcellular location">
    <subcellularLocation>
        <location evidence="1 8">Cytoplasm</location>
    </subcellularLocation>
</comment>
<dbReference type="GO" id="GO:0030643">
    <property type="term" value="P:intracellular phosphate ion homeostasis"/>
    <property type="evidence" value="ECO:0007669"/>
    <property type="project" value="InterPro"/>
</dbReference>